<dbReference type="KEGG" id="abac:LuPra_04137"/>
<proteinExistence type="predicted"/>
<reference evidence="2" key="2">
    <citation type="submission" date="2016-04" db="EMBL/GenBank/DDBJ databases">
        <title>First Complete Genome Sequence of a Subdivision 6 Acidobacterium.</title>
        <authorList>
            <person name="Huang S."/>
            <person name="Vieira S."/>
            <person name="Bunk B."/>
            <person name="Riedel T."/>
            <person name="Sproeer C."/>
            <person name="Overmann J."/>
        </authorList>
    </citation>
    <scope>NUCLEOTIDE SEQUENCE [LARGE SCALE GENOMIC DNA]</scope>
    <source>
        <strain evidence="2">DSM 100886 HEG_-6_39</strain>
    </source>
</reference>
<dbReference type="AlphaFoldDB" id="A0A143PSV3"/>
<dbReference type="Proteomes" id="UP000076079">
    <property type="component" value="Chromosome"/>
</dbReference>
<sequence length="267" mass="28487">MSLIERLLGEVHAGLPRLRGAMVHGVLPVHHRVVDELLPLLPGWPAGARVALGPDQRVQIRYGSLHVNARLQRLVALRPSPIVTVELASQLVALGLRFVPLPPFVQVSGRLVQISLADIPLLSDLAPLWPHLAHATCTSTPNGLELAFGFHVVDANAEPTFVPRPRREEDRPMPESGRLQSWIQQQLATGLPALTGARLTGTIPVPVTLLNDLIAQAVADAAAGDLGQARLPAAGLDLAMLARLVKHVRVDAAPGVLTLDFEVGVGD</sequence>
<evidence type="ECO:0000313" key="1">
    <source>
        <dbReference type="EMBL" id="AMY10894.1"/>
    </source>
</evidence>
<reference evidence="1 2" key="1">
    <citation type="journal article" date="2016" name="Genome Announc.">
        <title>First Complete Genome Sequence of a Subdivision 6 Acidobacterium Strain.</title>
        <authorList>
            <person name="Huang S."/>
            <person name="Vieira S."/>
            <person name="Bunk B."/>
            <person name="Riedel T."/>
            <person name="Sproer C."/>
            <person name="Overmann J."/>
        </authorList>
    </citation>
    <scope>NUCLEOTIDE SEQUENCE [LARGE SCALE GENOMIC DNA]</scope>
    <source>
        <strain evidence="2">DSM 100886 HEG_-6_39</strain>
    </source>
</reference>
<organism evidence="1 2">
    <name type="scientific">Luteitalea pratensis</name>
    <dbReference type="NCBI Taxonomy" id="1855912"/>
    <lineage>
        <taxon>Bacteria</taxon>
        <taxon>Pseudomonadati</taxon>
        <taxon>Acidobacteriota</taxon>
        <taxon>Vicinamibacteria</taxon>
        <taxon>Vicinamibacterales</taxon>
        <taxon>Vicinamibacteraceae</taxon>
        <taxon>Luteitalea</taxon>
    </lineage>
</organism>
<name>A0A143PSV3_LUTPR</name>
<protein>
    <submittedName>
        <fullName evidence="1">Uncharacterized protein</fullName>
    </submittedName>
</protein>
<evidence type="ECO:0000313" key="2">
    <source>
        <dbReference type="Proteomes" id="UP000076079"/>
    </source>
</evidence>
<accession>A0A143PSV3</accession>
<keyword evidence="2" id="KW-1185">Reference proteome</keyword>
<gene>
    <name evidence="1" type="ORF">LuPra_04137</name>
</gene>
<dbReference type="EMBL" id="CP015136">
    <property type="protein sequence ID" value="AMY10894.1"/>
    <property type="molecule type" value="Genomic_DNA"/>
</dbReference>
<dbReference type="RefSeq" id="WP_110172494.1">
    <property type="nucleotide sequence ID" value="NZ_CP015136.1"/>
</dbReference>